<dbReference type="RefSeq" id="WP_259612921.1">
    <property type="nucleotide sequence ID" value="NZ_CP091139.2"/>
</dbReference>
<keyword evidence="2" id="KW-1185">Reference proteome</keyword>
<dbReference type="InterPro" id="IPR046373">
    <property type="entry name" value="Acyl-CoA_Oxase/DH_mid-dom_sf"/>
</dbReference>
<accession>A0ABY5NM98</accession>
<organism evidence="1 2">
    <name type="scientific">Microbacterium elymi</name>
    <dbReference type="NCBI Taxonomy" id="2909587"/>
    <lineage>
        <taxon>Bacteria</taxon>
        <taxon>Bacillati</taxon>
        <taxon>Actinomycetota</taxon>
        <taxon>Actinomycetes</taxon>
        <taxon>Micrococcales</taxon>
        <taxon>Microbacteriaceae</taxon>
        <taxon>Microbacterium</taxon>
    </lineage>
</organism>
<evidence type="ECO:0000313" key="1">
    <source>
        <dbReference type="EMBL" id="UUT36272.1"/>
    </source>
</evidence>
<sequence length="355" mass="37459">MSPAAGHGGTALTLADTPSAAARDVERAAADVGELGTQVEATIEWAVRLSSRIPLPGQGRTADRWSALATAGALDVGAARILEPHLDALAILDEARTAGALASDDEHDLDTDGRSSWGVFAAEGAARVDAHQDAAGHWRLRGTKPWCSLAAQLSHALITAWVGPQARRLFAVSLRDPSVRPHSGPWVARGLRAIVSAAVDFDGTPAIPVGETDWYLNRPGFRWGGMGVAAVWWGGTSPIVDALTEAAERPDADQIAQLLCGEADAEQWAAKVVLADAARRVDAPPTSDARALAERVRAVAARAAERVLTLADHGLGPGPLTTNEDHARRVADLRIYLRQHHAERDLARLGRSGVT</sequence>
<reference evidence="1" key="1">
    <citation type="submission" date="2022-01" db="EMBL/GenBank/DDBJ databases">
        <title>Microbacterium eymi and Microbacterium rhizovicinus sp. nov., isolated from the rhizospheric soil of Elymus tsukushiensis, a plant native to the Dokdo Islands, Republic of Korea.</title>
        <authorList>
            <person name="Hwang Y.J."/>
        </authorList>
    </citation>
    <scope>NUCLEOTIDE SEQUENCE</scope>
    <source>
        <strain evidence="1">KUDC0405</strain>
    </source>
</reference>
<dbReference type="SUPFAM" id="SSF56645">
    <property type="entry name" value="Acyl-CoA dehydrogenase NM domain-like"/>
    <property type="match status" value="1"/>
</dbReference>
<gene>
    <name evidence="1" type="ORF">L2X98_25180</name>
</gene>
<dbReference type="EMBL" id="CP091139">
    <property type="protein sequence ID" value="UUT36272.1"/>
    <property type="molecule type" value="Genomic_DNA"/>
</dbReference>
<dbReference type="Proteomes" id="UP001054811">
    <property type="component" value="Chromosome"/>
</dbReference>
<evidence type="ECO:0000313" key="2">
    <source>
        <dbReference type="Proteomes" id="UP001054811"/>
    </source>
</evidence>
<dbReference type="InterPro" id="IPR009100">
    <property type="entry name" value="AcylCoA_DH/oxidase_NM_dom_sf"/>
</dbReference>
<name>A0ABY5NM98_9MICO</name>
<protein>
    <submittedName>
        <fullName evidence="1">Acyl-CoA dehydrogenase</fullName>
    </submittedName>
</protein>
<dbReference type="Gene3D" id="2.40.110.10">
    <property type="entry name" value="Butyryl-CoA Dehydrogenase, subunit A, domain 2"/>
    <property type="match status" value="1"/>
</dbReference>
<proteinExistence type="predicted"/>